<keyword evidence="3" id="KW-1185">Reference proteome</keyword>
<evidence type="ECO:0000313" key="2">
    <source>
        <dbReference type="EMBL" id="KOO29831.1"/>
    </source>
</evidence>
<feature type="region of interest" description="Disordered" evidence="1">
    <location>
        <begin position="439"/>
        <end position="458"/>
    </location>
</feature>
<protein>
    <submittedName>
        <fullName evidence="2">Uncharacterized protein</fullName>
    </submittedName>
</protein>
<evidence type="ECO:0000256" key="1">
    <source>
        <dbReference type="SAM" id="MobiDB-lite"/>
    </source>
</evidence>
<feature type="compositionally biased region" description="Basic and acidic residues" evidence="1">
    <location>
        <begin position="264"/>
        <end position="278"/>
    </location>
</feature>
<organism evidence="2 3">
    <name type="scientific">Chrysochromulina tobinii</name>
    <dbReference type="NCBI Taxonomy" id="1460289"/>
    <lineage>
        <taxon>Eukaryota</taxon>
        <taxon>Haptista</taxon>
        <taxon>Haptophyta</taxon>
        <taxon>Prymnesiophyceae</taxon>
        <taxon>Prymnesiales</taxon>
        <taxon>Chrysochromulinaceae</taxon>
        <taxon>Chrysochromulina</taxon>
    </lineage>
</organism>
<comment type="caution">
    <text evidence="2">The sequence shown here is derived from an EMBL/GenBank/DDBJ whole genome shotgun (WGS) entry which is preliminary data.</text>
</comment>
<feature type="compositionally biased region" description="Low complexity" evidence="1">
    <location>
        <begin position="67"/>
        <end position="87"/>
    </location>
</feature>
<dbReference type="AlphaFoldDB" id="A0A0M0JT50"/>
<gene>
    <name evidence="2" type="ORF">Ctob_011282</name>
</gene>
<dbReference type="EMBL" id="JWZX01002349">
    <property type="protein sequence ID" value="KOO29831.1"/>
    <property type="molecule type" value="Genomic_DNA"/>
</dbReference>
<dbReference type="Proteomes" id="UP000037460">
    <property type="component" value="Unassembled WGS sequence"/>
</dbReference>
<name>A0A0M0JT50_9EUKA</name>
<proteinExistence type="predicted"/>
<reference evidence="3" key="1">
    <citation type="journal article" date="2015" name="PLoS Genet.">
        <title>Genome Sequence and Transcriptome Analyses of Chrysochromulina tobin: Metabolic Tools for Enhanced Algal Fitness in the Prominent Order Prymnesiales (Haptophyceae).</title>
        <authorList>
            <person name="Hovde B.T."/>
            <person name="Deodato C.R."/>
            <person name="Hunsperger H.M."/>
            <person name="Ryken S.A."/>
            <person name="Yost W."/>
            <person name="Jha R.K."/>
            <person name="Patterson J."/>
            <person name="Monnat R.J. Jr."/>
            <person name="Barlow S.B."/>
            <person name="Starkenburg S.R."/>
            <person name="Cattolico R.A."/>
        </authorList>
    </citation>
    <scope>NUCLEOTIDE SEQUENCE</scope>
    <source>
        <strain evidence="3">CCMP291</strain>
    </source>
</reference>
<accession>A0A0M0JT50</accession>
<feature type="compositionally biased region" description="Gly residues" evidence="1">
    <location>
        <begin position="439"/>
        <end position="454"/>
    </location>
</feature>
<sequence length="819" mass="87555">MSAVRHDPARQATLGTLQRDRATLLSTAATPADLLVRPDESVPPTRIPEHWHIRVALPERPEHLDGPSSASPSSAAPSSAAPSSAAPSVAAQRARALEISAAQMRARELEMVALAVHECGALRTALEARQRRVEELELLLSAASEQTRDVSTALAVAQRREGRAARALEEELHHARTVAGDGRLAQENARRHLLAIAEGLERRAAEASSAAAAIANVVAAQEVRAATALLHEPPPPRPSSPKSSAPTIESLLARAALDAPAAAREADRDSQASDEMRTPMEGLSKAQGSLSLHMDAAAESSESLQADAADFERAIGKVAQRQGDRTALLLQSDQLLTALQIASRRGGGRGKETAEVALQTEHDTDGLDASFQVSRDDEDQGLGYWASPVPLAWRPCLSAFPPMPASLLGRRQIRALMWAIYVDRVATEPGCGPISVGASGGAHHGASPAGGAGGADAAEEAVERVQRLRGAKRAPHEMPFADFVLEWLRDAYSGGRAHAMSLLSAMVSAMRKYASEDARVRTFARFCGASLEGHDLDGAALRFYMRSMHLLFTTRAGLVSFFTQDSSVLVSLERAHALAAELFGSSPGAERLRKELTSRSEASKRGGLDMDDLLLLLPLRRVAANLFTLFWAADRAGRGSLTFGEVEALVLDQQRRTPSYWREVLAQLQGLVGPRGPVDPVSFFEACAGRGFREDRASTPTDLEAQWTFRQAGLALQLSQLRAYVAETGGNGDALARRPVRSSSQFLVRAVAAAQALAKAMQHGFDEALARVELMALEDALRRGGVAIELERAGGGLAVAGRADELRESPKYSFHDSVQ</sequence>
<evidence type="ECO:0000313" key="3">
    <source>
        <dbReference type="Proteomes" id="UP000037460"/>
    </source>
</evidence>
<feature type="region of interest" description="Disordered" evidence="1">
    <location>
        <begin position="61"/>
        <end position="87"/>
    </location>
</feature>
<feature type="region of interest" description="Disordered" evidence="1">
    <location>
        <begin position="259"/>
        <end position="285"/>
    </location>
</feature>